<organism evidence="2 3">
    <name type="scientific">Dermatophagoides farinae</name>
    <name type="common">American house dust mite</name>
    <dbReference type="NCBI Taxonomy" id="6954"/>
    <lineage>
        <taxon>Eukaryota</taxon>
        <taxon>Metazoa</taxon>
        <taxon>Ecdysozoa</taxon>
        <taxon>Arthropoda</taxon>
        <taxon>Chelicerata</taxon>
        <taxon>Arachnida</taxon>
        <taxon>Acari</taxon>
        <taxon>Acariformes</taxon>
        <taxon>Sarcoptiformes</taxon>
        <taxon>Astigmata</taxon>
        <taxon>Psoroptidia</taxon>
        <taxon>Analgoidea</taxon>
        <taxon>Pyroglyphidae</taxon>
        <taxon>Dermatophagoidinae</taxon>
        <taxon>Dermatophagoides</taxon>
    </lineage>
</organism>
<dbReference type="Proteomes" id="UP000790347">
    <property type="component" value="Unassembled WGS sequence"/>
</dbReference>
<sequence length="61" mass="7815">MIRSIDWMLYRFDFVRCRSRNFIQFRDKMHEQCMRHILNVDHHHHHHQPNNDHIHDSNRVR</sequence>
<comment type="caution">
    <text evidence="2">The sequence shown here is derived from an EMBL/GenBank/DDBJ whole genome shotgun (WGS) entry which is preliminary data.</text>
</comment>
<name>A0A922IBA8_DERFA</name>
<evidence type="ECO:0000256" key="1">
    <source>
        <dbReference type="SAM" id="MobiDB-lite"/>
    </source>
</evidence>
<feature type="region of interest" description="Disordered" evidence="1">
    <location>
        <begin position="42"/>
        <end position="61"/>
    </location>
</feature>
<feature type="compositionally biased region" description="Basic and acidic residues" evidence="1">
    <location>
        <begin position="49"/>
        <end position="61"/>
    </location>
</feature>
<reference evidence="2" key="1">
    <citation type="submission" date="2013-05" db="EMBL/GenBank/DDBJ databases">
        <authorList>
            <person name="Yim A.K.Y."/>
            <person name="Chan T.F."/>
            <person name="Ji K.M."/>
            <person name="Liu X.Y."/>
            <person name="Zhou J.W."/>
            <person name="Li R.Q."/>
            <person name="Yang K.Y."/>
            <person name="Li J."/>
            <person name="Li M."/>
            <person name="Law P.T.W."/>
            <person name="Wu Y.L."/>
            <person name="Cai Z.L."/>
            <person name="Qin H."/>
            <person name="Bao Y."/>
            <person name="Leung R.K.K."/>
            <person name="Ng P.K.S."/>
            <person name="Zou J."/>
            <person name="Zhong X.J."/>
            <person name="Ran P.X."/>
            <person name="Zhong N.S."/>
            <person name="Liu Z.G."/>
            <person name="Tsui S.K.W."/>
        </authorList>
    </citation>
    <scope>NUCLEOTIDE SEQUENCE</scope>
    <source>
        <strain evidence="2">Derf</strain>
        <tissue evidence="2">Whole organism</tissue>
    </source>
</reference>
<keyword evidence="3" id="KW-1185">Reference proteome</keyword>
<protein>
    <submittedName>
        <fullName evidence="2">Uncharacterized protein</fullName>
    </submittedName>
</protein>
<reference evidence="2" key="2">
    <citation type="journal article" date="2022" name="Res Sq">
        <title>Comparative Genomics Reveals Insights into the Divergent Evolution of Astigmatic Mites and Household Pest Adaptations.</title>
        <authorList>
            <person name="Xiong Q."/>
            <person name="Wan A.T.-Y."/>
            <person name="Liu X.-Y."/>
            <person name="Fung C.S.-H."/>
            <person name="Xiao X."/>
            <person name="Malainual N."/>
            <person name="Hou J."/>
            <person name="Wang L."/>
            <person name="Wang M."/>
            <person name="Yang K."/>
            <person name="Cui Y."/>
            <person name="Leung E."/>
            <person name="Nong W."/>
            <person name="Shin S.-K."/>
            <person name="Au S."/>
            <person name="Jeong K.Y."/>
            <person name="Chew F.T."/>
            <person name="Hui J."/>
            <person name="Leung T.F."/>
            <person name="Tungtrongchitr A."/>
            <person name="Zhong N."/>
            <person name="Liu Z."/>
            <person name="Tsui S."/>
        </authorList>
    </citation>
    <scope>NUCLEOTIDE SEQUENCE</scope>
    <source>
        <strain evidence="2">Derf</strain>
        <tissue evidence="2">Whole organism</tissue>
    </source>
</reference>
<dbReference type="AlphaFoldDB" id="A0A922IBA8"/>
<accession>A0A922IBA8</accession>
<evidence type="ECO:0000313" key="3">
    <source>
        <dbReference type="Proteomes" id="UP000790347"/>
    </source>
</evidence>
<dbReference type="EMBL" id="ASGP02000001">
    <property type="protein sequence ID" value="KAH9527106.1"/>
    <property type="molecule type" value="Genomic_DNA"/>
</dbReference>
<proteinExistence type="predicted"/>
<gene>
    <name evidence="2" type="ORF">DERF_001149</name>
</gene>
<evidence type="ECO:0000313" key="2">
    <source>
        <dbReference type="EMBL" id="KAH9527106.1"/>
    </source>
</evidence>